<dbReference type="InterPro" id="IPR012337">
    <property type="entry name" value="RNaseH-like_sf"/>
</dbReference>
<dbReference type="RefSeq" id="WP_345917810.1">
    <property type="nucleotide sequence ID" value="NZ_JBDIVE010000001.1"/>
</dbReference>
<dbReference type="PANTHER" id="PTHR13620:SF109">
    <property type="entry name" value="3'-5' EXONUCLEASE"/>
    <property type="match status" value="1"/>
</dbReference>
<organism evidence="9 10">
    <name type="scientific">Uliginosibacterium sediminicola</name>
    <dbReference type="NCBI Taxonomy" id="2024550"/>
    <lineage>
        <taxon>Bacteria</taxon>
        <taxon>Pseudomonadati</taxon>
        <taxon>Pseudomonadota</taxon>
        <taxon>Betaproteobacteria</taxon>
        <taxon>Rhodocyclales</taxon>
        <taxon>Zoogloeaceae</taxon>
        <taxon>Uliginosibacterium</taxon>
    </lineage>
</organism>
<evidence type="ECO:0000313" key="9">
    <source>
        <dbReference type="EMBL" id="MEN3067042.1"/>
    </source>
</evidence>
<evidence type="ECO:0000256" key="2">
    <source>
        <dbReference type="ARBA" id="ARBA00022723"/>
    </source>
</evidence>
<evidence type="ECO:0000256" key="6">
    <source>
        <dbReference type="ARBA" id="ARBA00040531"/>
    </source>
</evidence>
<dbReference type="InterPro" id="IPR051132">
    <property type="entry name" value="3-5_Exonuclease_domain"/>
</dbReference>
<sequence length="203" mass="22147">MKKTGPSKAETALLEPFPALTLAQIEVPVSMEDFAAACAQIKAAGMTGFDTESKPTFKPGETSQGPHVVQFAIAERAFIFQVHRPEGREALLELLQSESLLKAGFGLSSDRSQMQRKLGLRPAAMLDLDSLFRKDGYSGDMGVRAAVGLVLGQRFHKSKHVTTSNWALPQLSAQQLLYAANDAYAAYKVLEALRRTRPELLEA</sequence>
<keyword evidence="1" id="KW-0540">Nuclease</keyword>
<name>A0ABU9YTM0_9RHOO</name>
<dbReference type="SUPFAM" id="SSF53098">
    <property type="entry name" value="Ribonuclease H-like"/>
    <property type="match status" value="1"/>
</dbReference>
<evidence type="ECO:0000256" key="4">
    <source>
        <dbReference type="ARBA" id="ARBA00022839"/>
    </source>
</evidence>
<accession>A0ABU9YTM0</accession>
<proteinExistence type="predicted"/>
<dbReference type="Pfam" id="PF01612">
    <property type="entry name" value="DNA_pol_A_exo1"/>
    <property type="match status" value="1"/>
</dbReference>
<evidence type="ECO:0000256" key="3">
    <source>
        <dbReference type="ARBA" id="ARBA00022801"/>
    </source>
</evidence>
<dbReference type="Gene3D" id="3.30.420.10">
    <property type="entry name" value="Ribonuclease H-like superfamily/Ribonuclease H"/>
    <property type="match status" value="1"/>
</dbReference>
<keyword evidence="2" id="KW-0479">Metal-binding</keyword>
<dbReference type="EMBL" id="JBDIVE010000001">
    <property type="protein sequence ID" value="MEN3067042.1"/>
    <property type="molecule type" value="Genomic_DNA"/>
</dbReference>
<reference evidence="9 10" key="1">
    <citation type="journal article" date="2018" name="Int. J. Syst. Evol. Microbiol.">
        <title>Uliginosibacterium sediminicola sp. nov., isolated from freshwater sediment.</title>
        <authorList>
            <person name="Hwang W.M."/>
            <person name="Kim S.M."/>
            <person name="Kang K."/>
            <person name="Ahn T.Y."/>
        </authorList>
    </citation>
    <scope>NUCLEOTIDE SEQUENCE [LARGE SCALE GENOMIC DNA]</scope>
    <source>
        <strain evidence="9 10">M1-21</strain>
    </source>
</reference>
<evidence type="ECO:0000259" key="8">
    <source>
        <dbReference type="SMART" id="SM00474"/>
    </source>
</evidence>
<evidence type="ECO:0000313" key="10">
    <source>
        <dbReference type="Proteomes" id="UP001410394"/>
    </source>
</evidence>
<evidence type="ECO:0000256" key="7">
    <source>
        <dbReference type="ARBA" id="ARBA00042761"/>
    </source>
</evidence>
<evidence type="ECO:0000256" key="5">
    <source>
        <dbReference type="ARBA" id="ARBA00022842"/>
    </source>
</evidence>
<dbReference type="GO" id="GO:0004527">
    <property type="term" value="F:exonuclease activity"/>
    <property type="evidence" value="ECO:0007669"/>
    <property type="project" value="UniProtKB-KW"/>
</dbReference>
<keyword evidence="5" id="KW-0460">Magnesium</keyword>
<comment type="caution">
    <text evidence="9">The sequence shown here is derived from an EMBL/GenBank/DDBJ whole genome shotgun (WGS) entry which is preliminary data.</text>
</comment>
<keyword evidence="3" id="KW-0378">Hydrolase</keyword>
<evidence type="ECO:0000256" key="1">
    <source>
        <dbReference type="ARBA" id="ARBA00022722"/>
    </source>
</evidence>
<dbReference type="InterPro" id="IPR036397">
    <property type="entry name" value="RNaseH_sf"/>
</dbReference>
<gene>
    <name evidence="9" type="ORF">ABDB84_01055</name>
</gene>
<dbReference type="Proteomes" id="UP001410394">
    <property type="component" value="Unassembled WGS sequence"/>
</dbReference>
<protein>
    <recommendedName>
        <fullName evidence="6">3'-5' exonuclease</fullName>
    </recommendedName>
    <alternativeName>
        <fullName evidence="7">Werner Syndrome-like exonuclease</fullName>
    </alternativeName>
</protein>
<dbReference type="InterPro" id="IPR002562">
    <property type="entry name" value="3'-5'_exonuclease_dom"/>
</dbReference>
<dbReference type="SMART" id="SM00474">
    <property type="entry name" value="35EXOc"/>
    <property type="match status" value="1"/>
</dbReference>
<keyword evidence="4 9" id="KW-0269">Exonuclease</keyword>
<feature type="domain" description="3'-5' exonuclease" evidence="8">
    <location>
        <begin position="25"/>
        <end position="198"/>
    </location>
</feature>
<dbReference type="PANTHER" id="PTHR13620">
    <property type="entry name" value="3-5 EXONUCLEASE"/>
    <property type="match status" value="1"/>
</dbReference>
<keyword evidence="10" id="KW-1185">Reference proteome</keyword>